<keyword evidence="4" id="KW-1185">Reference proteome</keyword>
<organism evidence="3 4">
    <name type="scientific">Candolleomyces aberdarensis</name>
    <dbReference type="NCBI Taxonomy" id="2316362"/>
    <lineage>
        <taxon>Eukaryota</taxon>
        <taxon>Fungi</taxon>
        <taxon>Dikarya</taxon>
        <taxon>Basidiomycota</taxon>
        <taxon>Agaricomycotina</taxon>
        <taxon>Agaricomycetes</taxon>
        <taxon>Agaricomycetidae</taxon>
        <taxon>Agaricales</taxon>
        <taxon>Agaricineae</taxon>
        <taxon>Psathyrellaceae</taxon>
        <taxon>Candolleomyces</taxon>
    </lineage>
</organism>
<evidence type="ECO:0000313" key="3">
    <source>
        <dbReference type="EMBL" id="RXW11426.1"/>
    </source>
</evidence>
<feature type="non-terminal residue" evidence="3">
    <location>
        <position position="131"/>
    </location>
</feature>
<keyword evidence="1" id="KW-1133">Transmembrane helix</keyword>
<sequence>MTTRFSIVTLFLFLISTIFAVQSLSFHARLPFLGKRKFTIGLTIAPIMAIAILCVLRCLGATQKLFSVETDNLKPYNIPIVFISLAYMAVTLDVTGILQAAATWVTNNSDSSCRKLYLYLYVLLTLLSIVV</sequence>
<evidence type="ECO:0000256" key="1">
    <source>
        <dbReference type="SAM" id="Phobius"/>
    </source>
</evidence>
<comment type="caution">
    <text evidence="3">The sequence shown here is derived from an EMBL/GenBank/DDBJ whole genome shotgun (WGS) entry which is preliminary data.</text>
</comment>
<dbReference type="AlphaFoldDB" id="A0A4Q2CZ47"/>
<protein>
    <submittedName>
        <fullName evidence="3">Uncharacterized protein</fullName>
    </submittedName>
</protein>
<keyword evidence="1" id="KW-0812">Transmembrane</keyword>
<gene>
    <name evidence="3" type="ORF">EST38_g14429</name>
</gene>
<feature type="transmembrane region" description="Helical" evidence="1">
    <location>
        <begin position="114"/>
        <end position="130"/>
    </location>
</feature>
<feature type="signal peptide" evidence="2">
    <location>
        <begin position="1"/>
        <end position="20"/>
    </location>
</feature>
<evidence type="ECO:0000313" key="4">
    <source>
        <dbReference type="Proteomes" id="UP000290288"/>
    </source>
</evidence>
<dbReference type="OrthoDB" id="442352at2759"/>
<feature type="transmembrane region" description="Helical" evidence="1">
    <location>
        <begin position="80"/>
        <end position="102"/>
    </location>
</feature>
<feature type="transmembrane region" description="Helical" evidence="1">
    <location>
        <begin position="39"/>
        <end position="59"/>
    </location>
</feature>
<dbReference type="Proteomes" id="UP000290288">
    <property type="component" value="Unassembled WGS sequence"/>
</dbReference>
<evidence type="ECO:0000256" key="2">
    <source>
        <dbReference type="SAM" id="SignalP"/>
    </source>
</evidence>
<proteinExistence type="predicted"/>
<name>A0A4Q2CZ47_9AGAR</name>
<dbReference type="EMBL" id="SDEE01001924">
    <property type="protein sequence ID" value="RXW11426.1"/>
    <property type="molecule type" value="Genomic_DNA"/>
</dbReference>
<accession>A0A4Q2CZ47</accession>
<keyword evidence="2" id="KW-0732">Signal</keyword>
<reference evidence="3 4" key="1">
    <citation type="submission" date="2019-01" db="EMBL/GenBank/DDBJ databases">
        <title>Draft genome sequence of Psathyrella aberdarensis IHI B618.</title>
        <authorList>
            <person name="Buettner E."/>
            <person name="Kellner H."/>
        </authorList>
    </citation>
    <scope>NUCLEOTIDE SEQUENCE [LARGE SCALE GENOMIC DNA]</scope>
    <source>
        <strain evidence="3 4">IHI B618</strain>
    </source>
</reference>
<keyword evidence="1" id="KW-0472">Membrane</keyword>
<dbReference type="STRING" id="2316362.A0A4Q2CZ47"/>
<feature type="chain" id="PRO_5020891661" evidence="2">
    <location>
        <begin position="21"/>
        <end position="131"/>
    </location>
</feature>